<dbReference type="InterPro" id="IPR029982">
    <property type="entry name" value="Kptn"/>
</dbReference>
<dbReference type="GO" id="GO:1904262">
    <property type="term" value="P:negative regulation of TORC1 signaling"/>
    <property type="evidence" value="ECO:0007669"/>
    <property type="project" value="TreeGrafter"/>
</dbReference>
<dbReference type="GO" id="GO:0015629">
    <property type="term" value="C:actin cytoskeleton"/>
    <property type="evidence" value="ECO:0007669"/>
    <property type="project" value="InterPro"/>
</dbReference>
<evidence type="ECO:0000313" key="2">
    <source>
        <dbReference type="Proteomes" id="UP001054837"/>
    </source>
</evidence>
<comment type="caution">
    <text evidence="1">The sequence shown here is derived from an EMBL/GenBank/DDBJ whole genome shotgun (WGS) entry which is preliminary data.</text>
</comment>
<dbReference type="InterPro" id="IPR036322">
    <property type="entry name" value="WD40_repeat_dom_sf"/>
</dbReference>
<reference evidence="1 2" key="1">
    <citation type="submission" date="2021-06" db="EMBL/GenBank/DDBJ databases">
        <title>Caerostris darwini draft genome.</title>
        <authorList>
            <person name="Kono N."/>
            <person name="Arakawa K."/>
        </authorList>
    </citation>
    <scope>NUCLEOTIDE SEQUENCE [LARGE SCALE GENOMIC DNA]</scope>
</reference>
<dbReference type="GO" id="GO:0030027">
    <property type="term" value="C:lamellipodium"/>
    <property type="evidence" value="ECO:0007669"/>
    <property type="project" value="TreeGrafter"/>
</dbReference>
<dbReference type="EMBL" id="BPLQ01006157">
    <property type="protein sequence ID" value="GIY20413.1"/>
    <property type="molecule type" value="Genomic_DNA"/>
</dbReference>
<dbReference type="AlphaFoldDB" id="A0AAV4REL3"/>
<dbReference type="PANTHER" id="PTHR15435:SF2">
    <property type="entry name" value="KICSTOR COMPLEX PROTEIN KAPTIN"/>
    <property type="match status" value="1"/>
</dbReference>
<evidence type="ECO:0000313" key="1">
    <source>
        <dbReference type="EMBL" id="GIY20413.1"/>
    </source>
</evidence>
<dbReference type="GO" id="GO:0007015">
    <property type="term" value="P:actin filament organization"/>
    <property type="evidence" value="ECO:0007669"/>
    <property type="project" value="InterPro"/>
</dbReference>
<keyword evidence="2" id="KW-1185">Reference proteome</keyword>
<dbReference type="SUPFAM" id="SSF50978">
    <property type="entry name" value="WD40 repeat-like"/>
    <property type="match status" value="1"/>
</dbReference>
<protein>
    <submittedName>
        <fullName evidence="1">KICSTOR complex protein kaptin</fullName>
    </submittedName>
</protein>
<dbReference type="GO" id="GO:0051015">
    <property type="term" value="F:actin filament binding"/>
    <property type="evidence" value="ECO:0007669"/>
    <property type="project" value="TreeGrafter"/>
</dbReference>
<dbReference type="Proteomes" id="UP001054837">
    <property type="component" value="Unassembled WGS sequence"/>
</dbReference>
<sequence>MNTIEAHFYGIPFQSSIYGLTSLLFSGESSHKILVASSKRKVYCIEYSKNQQSVNFSTREVQFTYIPGGAEIISIDAFNQAYHEHDYVVGITFTKCDTSGAMSQYLNIYSKWEPMIECDLDNIAQGCLSICLDFVPFHLTHTELFINSKKEVVWLLSGNDIKVHLYREDKIEQAYCEEPSTTCFPEFSLLDSLVMWMDFLSSPESRIAAFGCKDGHVIVTSVKLPETCVQASWKIQHDAPICSVRLFQDSNILNKPLSKDCQSDKINLFVGNMIEMSVVYRDILKNGLELTSQKVLLASNKSDCVTCGLVADIDMDGNNEILLGTYGQQLMVFKWNVEGSESYTSYDEQMFSYPLLQLSYVDVTGDGVKELLVLTTNGLHILQHDLTKVSTLCLSRMEWIIKNVPAEKLEEYLKIE</sequence>
<dbReference type="PANTHER" id="PTHR15435">
    <property type="entry name" value="KICSTOR COMPLEX PROTEIN KAPTIN"/>
    <property type="match status" value="1"/>
</dbReference>
<proteinExistence type="predicted"/>
<dbReference type="GO" id="GO:0034198">
    <property type="term" value="P:cellular response to amino acid starvation"/>
    <property type="evidence" value="ECO:0007669"/>
    <property type="project" value="TreeGrafter"/>
</dbReference>
<name>A0AAV4REL3_9ARAC</name>
<dbReference type="SUPFAM" id="SSF69318">
    <property type="entry name" value="Integrin alpha N-terminal domain"/>
    <property type="match status" value="1"/>
</dbReference>
<dbReference type="InterPro" id="IPR028994">
    <property type="entry name" value="Integrin_alpha_N"/>
</dbReference>
<gene>
    <name evidence="1" type="primary">Kptn</name>
    <name evidence="1" type="ORF">CDAR_285491</name>
</gene>
<accession>A0AAV4REL3</accession>
<organism evidence="1 2">
    <name type="scientific">Caerostris darwini</name>
    <dbReference type="NCBI Taxonomy" id="1538125"/>
    <lineage>
        <taxon>Eukaryota</taxon>
        <taxon>Metazoa</taxon>
        <taxon>Ecdysozoa</taxon>
        <taxon>Arthropoda</taxon>
        <taxon>Chelicerata</taxon>
        <taxon>Arachnida</taxon>
        <taxon>Araneae</taxon>
        <taxon>Araneomorphae</taxon>
        <taxon>Entelegynae</taxon>
        <taxon>Araneoidea</taxon>
        <taxon>Araneidae</taxon>
        <taxon>Caerostris</taxon>
    </lineage>
</organism>